<sequence length="106" mass="11196">MAINWLFAILLSGLLGAVGQGIRVISGLKKLSDEAAITQKKFSDLFSAPRFGISMLIGFAAGAIGFLSLNVDPAATLNHQQIVTLLGIGYAGADFIEAFMNKELPK</sequence>
<feature type="transmembrane region" description="Helical" evidence="1">
    <location>
        <begin position="51"/>
        <end position="70"/>
    </location>
</feature>
<gene>
    <name evidence="2" type="ORF">ACFPM8_07165</name>
</gene>
<evidence type="ECO:0008006" key="4">
    <source>
        <dbReference type="Google" id="ProtNLM"/>
    </source>
</evidence>
<protein>
    <recommendedName>
        <fullName evidence="4">Holin</fullName>
    </recommendedName>
</protein>
<evidence type="ECO:0000313" key="2">
    <source>
        <dbReference type="EMBL" id="MFC5473736.1"/>
    </source>
</evidence>
<feature type="transmembrane region" description="Helical" evidence="1">
    <location>
        <begin position="82"/>
        <end position="100"/>
    </location>
</feature>
<keyword evidence="1" id="KW-1133">Transmembrane helix</keyword>
<organism evidence="2 3">
    <name type="scientific">Paraherbaspirillum soli</name>
    <dbReference type="NCBI Taxonomy" id="631222"/>
    <lineage>
        <taxon>Bacteria</taxon>
        <taxon>Pseudomonadati</taxon>
        <taxon>Pseudomonadota</taxon>
        <taxon>Betaproteobacteria</taxon>
        <taxon>Burkholderiales</taxon>
        <taxon>Oxalobacteraceae</taxon>
        <taxon>Paraherbaspirillum</taxon>
    </lineage>
</organism>
<dbReference type="EMBL" id="JBHSMT010000012">
    <property type="protein sequence ID" value="MFC5473736.1"/>
    <property type="molecule type" value="Genomic_DNA"/>
</dbReference>
<dbReference type="RefSeq" id="WP_378996487.1">
    <property type="nucleotide sequence ID" value="NZ_JBHSMT010000012.1"/>
</dbReference>
<keyword evidence="3" id="KW-1185">Reference proteome</keyword>
<keyword evidence="1" id="KW-0812">Transmembrane</keyword>
<evidence type="ECO:0000313" key="3">
    <source>
        <dbReference type="Proteomes" id="UP001596045"/>
    </source>
</evidence>
<keyword evidence="1" id="KW-0472">Membrane</keyword>
<name>A0ABW0M9V7_9BURK</name>
<accession>A0ABW0M9V7</accession>
<proteinExistence type="predicted"/>
<comment type="caution">
    <text evidence="2">The sequence shown here is derived from an EMBL/GenBank/DDBJ whole genome shotgun (WGS) entry which is preliminary data.</text>
</comment>
<evidence type="ECO:0000256" key="1">
    <source>
        <dbReference type="SAM" id="Phobius"/>
    </source>
</evidence>
<reference evidence="3" key="1">
    <citation type="journal article" date="2019" name="Int. J. Syst. Evol. Microbiol.">
        <title>The Global Catalogue of Microorganisms (GCM) 10K type strain sequencing project: providing services to taxonomists for standard genome sequencing and annotation.</title>
        <authorList>
            <consortium name="The Broad Institute Genomics Platform"/>
            <consortium name="The Broad Institute Genome Sequencing Center for Infectious Disease"/>
            <person name="Wu L."/>
            <person name="Ma J."/>
        </authorList>
    </citation>
    <scope>NUCLEOTIDE SEQUENCE [LARGE SCALE GENOMIC DNA]</scope>
    <source>
        <strain evidence="3">JCM 17066</strain>
    </source>
</reference>
<dbReference type="Proteomes" id="UP001596045">
    <property type="component" value="Unassembled WGS sequence"/>
</dbReference>